<gene>
    <name evidence="5" type="ORF">Aam_127_005</name>
</gene>
<dbReference type="RefSeq" id="WP_306309102.1">
    <property type="nucleotide sequence ID" value="NZ_BANC01000125.1"/>
</dbReference>
<evidence type="ECO:0000256" key="1">
    <source>
        <dbReference type="ARBA" id="ARBA00022801"/>
    </source>
</evidence>
<keyword evidence="1" id="KW-0378">Hydrolase</keyword>
<feature type="binding site" evidence="3">
    <location>
        <position position="201"/>
    </location>
    <ligand>
        <name>a divalent metal cation</name>
        <dbReference type="ChEBI" id="CHEBI:60240"/>
    </ligand>
</feature>
<evidence type="ECO:0000313" key="5">
    <source>
        <dbReference type="EMBL" id="GAN81926.1"/>
    </source>
</evidence>
<dbReference type="InterPro" id="IPR011042">
    <property type="entry name" value="6-blade_b-propeller_TolB-like"/>
</dbReference>
<accession>A0A0D6PKF3</accession>
<sequence length="326" mass="35838">MQNVSALSNMHNLNTETVPLSAAYPDPSIIALESSFKALCLMNAGVERLALGTRWGEGPVWFGDQRCLIWSDIPNNRLLRYDEEAETISLFRYPSNKANGNTRDRAGRLVSCEHETRRVTRTEYDGRVTIIIDQFNGRPLNSPNDVIVKSDGSIWFTDPPFGIASDYEGRQTTPTLPAALYRVDGQTGETRIMADDILGPNGLCFSPDESKLYVVESRGVPNRTIRAIDVSDSGTLHNSRILVDAGPGTPDGIRCDIHGNIWAGWGMGRPELDGVMIFNPEGTAIGRIALPERCANLCFGGRAMNRLFMACGHGLYSLYLNTRGIA</sequence>
<feature type="binding site" evidence="3">
    <location>
        <position position="57"/>
    </location>
    <ligand>
        <name>a divalent metal cation</name>
        <dbReference type="ChEBI" id="CHEBI:60240"/>
    </ligand>
</feature>
<keyword evidence="3" id="KW-0479">Metal-binding</keyword>
<feature type="binding site" evidence="3">
    <location>
        <position position="144"/>
    </location>
    <ligand>
        <name>substrate</name>
    </ligand>
</feature>
<dbReference type="InterPro" id="IPR013658">
    <property type="entry name" value="SGL"/>
</dbReference>
<organism evidence="5 6">
    <name type="scientific">Acidocella aminolytica 101 = DSM 11237</name>
    <dbReference type="NCBI Taxonomy" id="1120923"/>
    <lineage>
        <taxon>Bacteria</taxon>
        <taxon>Pseudomonadati</taxon>
        <taxon>Pseudomonadota</taxon>
        <taxon>Alphaproteobacteria</taxon>
        <taxon>Acetobacterales</taxon>
        <taxon>Acidocellaceae</taxon>
        <taxon>Acidocella</taxon>
    </lineage>
</organism>
<name>A0A0D6PKF3_9PROT</name>
<dbReference type="GO" id="GO:0046872">
    <property type="term" value="F:metal ion binding"/>
    <property type="evidence" value="ECO:0007669"/>
    <property type="project" value="UniProtKB-KW"/>
</dbReference>
<comment type="caution">
    <text evidence="5">The sequence shown here is derived from an EMBL/GenBank/DDBJ whole genome shotgun (WGS) entry which is preliminary data.</text>
</comment>
<reference evidence="5 6" key="1">
    <citation type="submission" date="2012-11" db="EMBL/GenBank/DDBJ databases">
        <title>Whole genome sequence of Acidocella aminolytica 101 = DSM 11237.</title>
        <authorList>
            <person name="Azuma Y."/>
            <person name="Higashiura N."/>
            <person name="Hirakawa H."/>
            <person name="Matsushita K."/>
        </authorList>
    </citation>
    <scope>NUCLEOTIDE SEQUENCE [LARGE SCALE GENOMIC DNA]</scope>
    <source>
        <strain evidence="6">101 / DSM 11237</strain>
    </source>
</reference>
<dbReference type="InterPro" id="IPR051262">
    <property type="entry name" value="SMP-30/CGR1_Lactonase"/>
</dbReference>
<dbReference type="PRINTS" id="PR01790">
    <property type="entry name" value="SMP30FAMILY"/>
</dbReference>
<protein>
    <submittedName>
        <fullName evidence="5">Gluconolactonase</fullName>
    </submittedName>
</protein>
<feature type="domain" description="SMP-30/Gluconolactonase/LRE-like region" evidence="4">
    <location>
        <begin position="55"/>
        <end position="310"/>
    </location>
</feature>
<evidence type="ECO:0000256" key="3">
    <source>
        <dbReference type="PIRSR" id="PIRSR605511-2"/>
    </source>
</evidence>
<evidence type="ECO:0000256" key="2">
    <source>
        <dbReference type="PIRSR" id="PIRSR605511-1"/>
    </source>
</evidence>
<feature type="binding site" evidence="3">
    <location>
        <position position="251"/>
    </location>
    <ligand>
        <name>a divalent metal cation</name>
        <dbReference type="ChEBI" id="CHEBI:60240"/>
    </ligand>
</feature>
<dbReference type="GO" id="GO:0016787">
    <property type="term" value="F:hydrolase activity"/>
    <property type="evidence" value="ECO:0007669"/>
    <property type="project" value="UniProtKB-KW"/>
</dbReference>
<dbReference type="PANTHER" id="PTHR47572">
    <property type="entry name" value="LIPOPROTEIN-RELATED"/>
    <property type="match status" value="1"/>
</dbReference>
<dbReference type="PANTHER" id="PTHR47572:SF4">
    <property type="entry name" value="LACTONASE DRP35"/>
    <property type="match status" value="1"/>
</dbReference>
<keyword evidence="3" id="KW-0862">Zinc</keyword>
<evidence type="ECO:0000259" key="4">
    <source>
        <dbReference type="Pfam" id="PF08450"/>
    </source>
</evidence>
<comment type="cofactor">
    <cofactor evidence="3">
        <name>Zn(2+)</name>
        <dbReference type="ChEBI" id="CHEBI:29105"/>
    </cofactor>
    <text evidence="3">Binds 1 divalent metal cation per subunit.</text>
</comment>
<dbReference type="AlphaFoldDB" id="A0A0D6PKF3"/>
<dbReference type="Pfam" id="PF08450">
    <property type="entry name" value="SGL"/>
    <property type="match status" value="1"/>
</dbReference>
<keyword evidence="6" id="KW-1185">Reference proteome</keyword>
<dbReference type="STRING" id="1120923.SAMN02746095_01168"/>
<dbReference type="InterPro" id="IPR005511">
    <property type="entry name" value="SMP-30"/>
</dbReference>
<dbReference type="SUPFAM" id="SSF63829">
    <property type="entry name" value="Calcium-dependent phosphotriesterase"/>
    <property type="match status" value="1"/>
</dbReference>
<dbReference type="Proteomes" id="UP000032668">
    <property type="component" value="Unassembled WGS sequence"/>
</dbReference>
<feature type="active site" description="Proton donor/acceptor" evidence="2">
    <location>
        <position position="251"/>
    </location>
</feature>
<proteinExistence type="predicted"/>
<dbReference type="Gene3D" id="2.120.10.30">
    <property type="entry name" value="TolB, C-terminal domain"/>
    <property type="match status" value="1"/>
</dbReference>
<evidence type="ECO:0000313" key="6">
    <source>
        <dbReference type="Proteomes" id="UP000032668"/>
    </source>
</evidence>
<dbReference type="EMBL" id="BANC01000125">
    <property type="protein sequence ID" value="GAN81926.1"/>
    <property type="molecule type" value="Genomic_DNA"/>
</dbReference>